<reference evidence="1 2" key="1">
    <citation type="journal article" date="2022" name="bioRxiv">
        <title>The genome of the oomycete Peronosclerospora sorghi, a cosmopolitan pathogen of maize and sorghum, is inflated with dispersed pseudogenes.</title>
        <authorList>
            <person name="Fletcher K."/>
            <person name="Martin F."/>
            <person name="Isakeit T."/>
            <person name="Cavanaugh K."/>
            <person name="Magill C."/>
            <person name="Michelmore R."/>
        </authorList>
    </citation>
    <scope>NUCLEOTIDE SEQUENCE [LARGE SCALE GENOMIC DNA]</scope>
    <source>
        <strain evidence="1">P6</strain>
    </source>
</reference>
<proteinExistence type="predicted"/>
<sequence>MLMIDTLSLGPSGSICSKLWHADSYALTIKRSDNKRGKVELGCDRGGDYRKRDSLTVEQRERKSGTRLIGCAWKAVGKRRQRDGQWTFEVTCGEHNHEASMDMAGYPSSRRLTAEAAQTTNELLAAGVPPRQIVTTLRQQHQDLPAIARKVYNARVKRRQQLLYGRSPIQALFDELKSSQFRHAVHCNASGRIERLFFAHTESLALAKRLSSVVLLDNTYKANRFRMPLFHVIGRTGLNTSFSVCFIFLSGEEIGDYKWALKENENLFFDQQIPPVIVTDSDGAPAAAIQEVSQHSRHLLCLWHIEKNVMANSKKDIVNGDEHKEFMMLWASVCRAKTPPQFEMLKDTLFTQLSHVLAVIKYLTDTWIPHKEKFVSAWTKLPTLWKYIDLCCGGCASNIEALPSSQYWGFACSSRTYCAYGTESGG</sequence>
<comment type="caution">
    <text evidence="1">The sequence shown here is derived from an EMBL/GenBank/DDBJ whole genome shotgun (WGS) entry which is preliminary data.</text>
</comment>
<dbReference type="EMBL" id="CM047581">
    <property type="protein sequence ID" value="KAI9916335.1"/>
    <property type="molecule type" value="Genomic_DNA"/>
</dbReference>
<evidence type="ECO:0000313" key="2">
    <source>
        <dbReference type="Proteomes" id="UP001163321"/>
    </source>
</evidence>
<name>A0ACC0WCG9_9STRA</name>
<keyword evidence="2" id="KW-1185">Reference proteome</keyword>
<gene>
    <name evidence="1" type="ORF">PsorP6_017976</name>
</gene>
<dbReference type="Proteomes" id="UP001163321">
    <property type="component" value="Chromosome 2"/>
</dbReference>
<accession>A0ACC0WCG9</accession>
<protein>
    <submittedName>
        <fullName evidence="1">Uncharacterized protein</fullName>
    </submittedName>
</protein>
<evidence type="ECO:0000313" key="1">
    <source>
        <dbReference type="EMBL" id="KAI9916335.1"/>
    </source>
</evidence>
<organism evidence="1 2">
    <name type="scientific">Peronosclerospora sorghi</name>
    <dbReference type="NCBI Taxonomy" id="230839"/>
    <lineage>
        <taxon>Eukaryota</taxon>
        <taxon>Sar</taxon>
        <taxon>Stramenopiles</taxon>
        <taxon>Oomycota</taxon>
        <taxon>Peronosporomycetes</taxon>
        <taxon>Peronosporales</taxon>
        <taxon>Peronosporaceae</taxon>
        <taxon>Peronosclerospora</taxon>
    </lineage>
</organism>